<keyword evidence="6" id="KW-0408">Iron</keyword>
<dbReference type="AlphaFoldDB" id="C1ECX9"/>
<feature type="compositionally biased region" description="Basic and acidic residues" evidence="8">
    <location>
        <begin position="355"/>
        <end position="365"/>
    </location>
</feature>
<evidence type="ECO:0000313" key="11">
    <source>
        <dbReference type="Proteomes" id="UP000002009"/>
    </source>
</evidence>
<dbReference type="GeneID" id="8246590"/>
<evidence type="ECO:0000256" key="5">
    <source>
        <dbReference type="ARBA" id="ARBA00023002"/>
    </source>
</evidence>
<dbReference type="EMBL" id="CP001329">
    <property type="protein sequence ID" value="ACO65659.1"/>
    <property type="molecule type" value="Genomic_DNA"/>
</dbReference>
<dbReference type="InterPro" id="IPR005123">
    <property type="entry name" value="Oxoglu/Fe-dep_dioxygenase_dom"/>
</dbReference>
<gene>
    <name evidence="10" type="ORF">MICPUN_102458</name>
</gene>
<keyword evidence="5" id="KW-0560">Oxidoreductase</keyword>
<evidence type="ECO:0000313" key="10">
    <source>
        <dbReference type="EMBL" id="ACO65659.1"/>
    </source>
</evidence>
<keyword evidence="3" id="KW-0479">Metal-binding</keyword>
<sequence length="380" mass="39677">MPALSPLAVASTSAPTRVEPGRRASRASPSVASSSLGHERVHAEKSAPGLGSLALSRGRLSRGCALVTRASAADAPPAIAPAHLRTTITPVPPDIAAAGGMLLADQPGMKAGFGDLTAHDFLRVDVDAPNLRVLCIDPPILTVDDFLTPDECDALIDAAASSGEMRVSAVGGVDNVNIRTSKTCTLDSPALTDHPTKKAILTKAEALLPQLAGLSASKSAFKPPTSQSPYSFELPQVAHYQGGEYFKTHEDAFPEAVASRKGYQRRATVLVYLNDVSEGGATRFDKLSPPLDVTPRKGRMLLFFPGTKASMPDARTLHTALEAVPGHEKWISQLWVCAYAGKHAPEGKPPGPGDRAARRAAEKAAKKAARKGGGGGGGRR</sequence>
<evidence type="ECO:0000256" key="6">
    <source>
        <dbReference type="ARBA" id="ARBA00023004"/>
    </source>
</evidence>
<evidence type="ECO:0000256" key="7">
    <source>
        <dbReference type="ARBA" id="ARBA00049169"/>
    </source>
</evidence>
<organism evidence="10 11">
    <name type="scientific">Micromonas commoda (strain RCC299 / NOUM17 / CCMP2709)</name>
    <name type="common">Picoplanktonic green alga</name>
    <dbReference type="NCBI Taxonomy" id="296587"/>
    <lineage>
        <taxon>Eukaryota</taxon>
        <taxon>Viridiplantae</taxon>
        <taxon>Chlorophyta</taxon>
        <taxon>Mamiellophyceae</taxon>
        <taxon>Mamiellales</taxon>
        <taxon>Mamiellaceae</taxon>
        <taxon>Micromonas</taxon>
    </lineage>
</organism>
<dbReference type="SMART" id="SM00702">
    <property type="entry name" value="P4Hc"/>
    <property type="match status" value="1"/>
</dbReference>
<dbReference type="GO" id="GO:0004656">
    <property type="term" value="F:procollagen-proline 4-dioxygenase activity"/>
    <property type="evidence" value="ECO:0007669"/>
    <property type="project" value="UniProtKB-EC"/>
</dbReference>
<evidence type="ECO:0000256" key="8">
    <source>
        <dbReference type="SAM" id="MobiDB-lite"/>
    </source>
</evidence>
<comment type="cofactor">
    <cofactor evidence="1">
        <name>L-ascorbate</name>
        <dbReference type="ChEBI" id="CHEBI:38290"/>
    </cofactor>
</comment>
<feature type="compositionally biased region" description="Gly residues" evidence="8">
    <location>
        <begin position="371"/>
        <end position="380"/>
    </location>
</feature>
<evidence type="ECO:0000259" key="9">
    <source>
        <dbReference type="PROSITE" id="PS51471"/>
    </source>
</evidence>
<dbReference type="PANTHER" id="PTHR10869">
    <property type="entry name" value="PROLYL 4-HYDROXYLASE ALPHA SUBUNIT"/>
    <property type="match status" value="1"/>
</dbReference>
<feature type="region of interest" description="Disordered" evidence="8">
    <location>
        <begin position="344"/>
        <end position="380"/>
    </location>
</feature>
<dbReference type="RefSeq" id="XP_002504401.1">
    <property type="nucleotide sequence ID" value="XM_002504355.1"/>
</dbReference>
<dbReference type="InterPro" id="IPR044862">
    <property type="entry name" value="Pro_4_hyd_alph_FE2OG_OXY"/>
</dbReference>
<dbReference type="STRING" id="296587.C1ECX9"/>
<keyword evidence="4" id="KW-0223">Dioxygenase</keyword>
<dbReference type="PANTHER" id="PTHR10869:SF229">
    <property type="entry name" value="PROLYL 4-HYDROXYLASE ALPHA SUBUNIT DOMAIN-CONTAINING PROTEIN"/>
    <property type="match status" value="1"/>
</dbReference>
<dbReference type="GO" id="GO:0031418">
    <property type="term" value="F:L-ascorbic acid binding"/>
    <property type="evidence" value="ECO:0007669"/>
    <property type="project" value="InterPro"/>
</dbReference>
<dbReference type="OMA" id="SANECDM"/>
<accession>C1ECX9</accession>
<feature type="domain" description="Fe2OG dioxygenase" evidence="9">
    <location>
        <begin position="231"/>
        <end position="338"/>
    </location>
</feature>
<evidence type="ECO:0000256" key="2">
    <source>
        <dbReference type="ARBA" id="ARBA00004648"/>
    </source>
</evidence>
<evidence type="ECO:0000256" key="1">
    <source>
        <dbReference type="ARBA" id="ARBA00001961"/>
    </source>
</evidence>
<comment type="subcellular location">
    <subcellularLocation>
        <location evidence="2">Endoplasmic reticulum membrane</location>
        <topology evidence="2">Single-pass type II membrane protein</topology>
    </subcellularLocation>
</comment>
<dbReference type="InterPro" id="IPR006620">
    <property type="entry name" value="Pro_4_hyd_alph"/>
</dbReference>
<dbReference type="GO" id="GO:0005506">
    <property type="term" value="F:iron ion binding"/>
    <property type="evidence" value="ECO:0007669"/>
    <property type="project" value="InterPro"/>
</dbReference>
<dbReference type="eggNOG" id="KOG1591">
    <property type="taxonomic scope" value="Eukaryota"/>
</dbReference>
<feature type="region of interest" description="Disordered" evidence="8">
    <location>
        <begin position="1"/>
        <end position="45"/>
    </location>
</feature>
<protein>
    <recommendedName>
        <fullName evidence="9">Fe2OG dioxygenase domain-containing protein</fullName>
    </recommendedName>
</protein>
<dbReference type="Proteomes" id="UP000002009">
    <property type="component" value="Chromosome 9"/>
</dbReference>
<dbReference type="InterPro" id="IPR045054">
    <property type="entry name" value="P4HA-like"/>
</dbReference>
<dbReference type="OrthoDB" id="4356at2759"/>
<dbReference type="InParanoid" id="C1ECX9"/>
<dbReference type="PROSITE" id="PS51471">
    <property type="entry name" value="FE2OG_OXY"/>
    <property type="match status" value="1"/>
</dbReference>
<name>C1ECX9_MICCC</name>
<reference evidence="10 11" key="1">
    <citation type="journal article" date="2009" name="Science">
        <title>Green evolution and dynamic adaptations revealed by genomes of the marine picoeukaryotes Micromonas.</title>
        <authorList>
            <person name="Worden A.Z."/>
            <person name="Lee J.H."/>
            <person name="Mock T."/>
            <person name="Rouze P."/>
            <person name="Simmons M.P."/>
            <person name="Aerts A.L."/>
            <person name="Allen A.E."/>
            <person name="Cuvelier M.L."/>
            <person name="Derelle E."/>
            <person name="Everett M.V."/>
            <person name="Foulon E."/>
            <person name="Grimwood J."/>
            <person name="Gundlach H."/>
            <person name="Henrissat B."/>
            <person name="Napoli C."/>
            <person name="McDonald S.M."/>
            <person name="Parker M.S."/>
            <person name="Rombauts S."/>
            <person name="Salamov A."/>
            <person name="Von Dassow P."/>
            <person name="Badger J.H."/>
            <person name="Coutinho P.M."/>
            <person name="Demir E."/>
            <person name="Dubchak I."/>
            <person name="Gentemann C."/>
            <person name="Eikrem W."/>
            <person name="Gready J.E."/>
            <person name="John U."/>
            <person name="Lanier W."/>
            <person name="Lindquist E.A."/>
            <person name="Lucas S."/>
            <person name="Mayer K.F."/>
            <person name="Moreau H."/>
            <person name="Not F."/>
            <person name="Otillar R."/>
            <person name="Panaud O."/>
            <person name="Pangilinan J."/>
            <person name="Paulsen I."/>
            <person name="Piegu B."/>
            <person name="Poliakov A."/>
            <person name="Robbens S."/>
            <person name="Schmutz J."/>
            <person name="Toulza E."/>
            <person name="Wyss T."/>
            <person name="Zelensky A."/>
            <person name="Zhou K."/>
            <person name="Armbrust E.V."/>
            <person name="Bhattacharya D."/>
            <person name="Goodenough U.W."/>
            <person name="Van de Peer Y."/>
            <person name="Grigoriev I.V."/>
        </authorList>
    </citation>
    <scope>NUCLEOTIDE SEQUENCE [LARGE SCALE GENOMIC DNA]</scope>
    <source>
        <strain evidence="11">RCC299 / NOUM17</strain>
    </source>
</reference>
<keyword evidence="11" id="KW-1185">Reference proteome</keyword>
<feature type="compositionally biased region" description="Low complexity" evidence="8">
    <location>
        <begin position="26"/>
        <end position="35"/>
    </location>
</feature>
<dbReference type="Gene3D" id="2.60.120.620">
    <property type="entry name" value="q2cbj1_9rhob like domain"/>
    <property type="match status" value="1"/>
</dbReference>
<proteinExistence type="predicted"/>
<dbReference type="KEGG" id="mis:MICPUN_102458"/>
<evidence type="ECO:0000256" key="4">
    <source>
        <dbReference type="ARBA" id="ARBA00022964"/>
    </source>
</evidence>
<dbReference type="Pfam" id="PF13640">
    <property type="entry name" value="2OG-FeII_Oxy_3"/>
    <property type="match status" value="1"/>
</dbReference>
<dbReference type="GO" id="GO:0005789">
    <property type="term" value="C:endoplasmic reticulum membrane"/>
    <property type="evidence" value="ECO:0007669"/>
    <property type="project" value="UniProtKB-SubCell"/>
</dbReference>
<evidence type="ECO:0000256" key="3">
    <source>
        <dbReference type="ARBA" id="ARBA00022723"/>
    </source>
</evidence>
<comment type="catalytic activity">
    <reaction evidence="7">
        <text>L-prolyl-[collagen] + 2-oxoglutarate + O2 = trans-4-hydroxy-L-prolyl-[collagen] + succinate + CO2</text>
        <dbReference type="Rhea" id="RHEA:18945"/>
        <dbReference type="Rhea" id="RHEA-COMP:11676"/>
        <dbReference type="Rhea" id="RHEA-COMP:11680"/>
        <dbReference type="ChEBI" id="CHEBI:15379"/>
        <dbReference type="ChEBI" id="CHEBI:16526"/>
        <dbReference type="ChEBI" id="CHEBI:16810"/>
        <dbReference type="ChEBI" id="CHEBI:30031"/>
        <dbReference type="ChEBI" id="CHEBI:50342"/>
        <dbReference type="ChEBI" id="CHEBI:61965"/>
        <dbReference type="EC" id="1.14.11.2"/>
    </reaction>
</comment>